<gene>
    <name evidence="1" type="ORF">KL86PLE_90699</name>
</gene>
<organism evidence="1">
    <name type="scientific">uncultured Pleomorphomonas sp</name>
    <dbReference type="NCBI Taxonomy" id="442121"/>
    <lineage>
        <taxon>Bacteria</taxon>
        <taxon>Pseudomonadati</taxon>
        <taxon>Pseudomonadota</taxon>
        <taxon>Alphaproteobacteria</taxon>
        <taxon>Hyphomicrobiales</taxon>
        <taxon>Pleomorphomonadaceae</taxon>
        <taxon>Pleomorphomonas</taxon>
        <taxon>environmental samples</taxon>
    </lineage>
</organism>
<dbReference type="AlphaFoldDB" id="A0A212LQT5"/>
<proteinExistence type="predicted"/>
<accession>A0A212LQT5</accession>
<name>A0A212LQT5_9HYPH</name>
<evidence type="ECO:0000313" key="1">
    <source>
        <dbReference type="EMBL" id="SCM79903.1"/>
    </source>
</evidence>
<protein>
    <submittedName>
        <fullName evidence="1">Uncharacterized protein</fullName>
    </submittedName>
</protein>
<dbReference type="RefSeq" id="WP_288198811.1">
    <property type="nucleotide sequence ID" value="NZ_LT608334.1"/>
</dbReference>
<dbReference type="EMBL" id="FMJD01000013">
    <property type="protein sequence ID" value="SCM79903.1"/>
    <property type="molecule type" value="Genomic_DNA"/>
</dbReference>
<sequence>MTLDEKRHLIKKAFDYRSGVDSCGSVYMGSMAKAELFRRLGGSFVRDSLDALLTKADDAHLSSALAYCSEILAYAEKHPVQICPCCGQIIPGKPS</sequence>
<reference evidence="1" key="1">
    <citation type="submission" date="2016-08" db="EMBL/GenBank/DDBJ databases">
        <authorList>
            <person name="Seilhamer J.J."/>
        </authorList>
    </citation>
    <scope>NUCLEOTIDE SEQUENCE</scope>
    <source>
        <strain evidence="1">86</strain>
    </source>
</reference>